<dbReference type="GO" id="GO:0008146">
    <property type="term" value="F:sulfotransferase activity"/>
    <property type="evidence" value="ECO:0007669"/>
    <property type="project" value="InterPro"/>
</dbReference>
<evidence type="ECO:0000256" key="2">
    <source>
        <dbReference type="ARBA" id="ARBA00023180"/>
    </source>
</evidence>
<dbReference type="PANTHER" id="PTHR10605">
    <property type="entry name" value="HEPARAN SULFATE SULFOTRANSFERASE"/>
    <property type="match status" value="1"/>
</dbReference>
<name>A0A1E3X331_9BACT</name>
<dbReference type="InterPro" id="IPR000863">
    <property type="entry name" value="Sulfotransferase_dom"/>
</dbReference>
<dbReference type="Gene3D" id="3.40.50.300">
    <property type="entry name" value="P-loop containing nucleotide triphosphate hydrolases"/>
    <property type="match status" value="1"/>
</dbReference>
<dbReference type="Proteomes" id="UP000094056">
    <property type="component" value="Unassembled WGS sequence"/>
</dbReference>
<protein>
    <submittedName>
        <fullName evidence="4">Putative sulfotransferase</fullName>
    </submittedName>
</protein>
<reference evidence="4 5" key="1">
    <citation type="submission" date="2016-07" db="EMBL/GenBank/DDBJ databases">
        <title>Draft genome of Scalindua rubra, obtained from a brine-seawater interface in the Red Sea, sheds light on salt adaptation in anammox bacteria.</title>
        <authorList>
            <person name="Speth D.R."/>
            <person name="Lagkouvardos I."/>
            <person name="Wang Y."/>
            <person name="Qian P.-Y."/>
            <person name="Dutilh B.E."/>
            <person name="Jetten M.S."/>
        </authorList>
    </citation>
    <scope>NUCLEOTIDE SEQUENCE [LARGE SCALE GENOMIC DNA]</scope>
    <source>
        <strain evidence="4">BSI-1</strain>
    </source>
</reference>
<accession>A0A1E3X331</accession>
<evidence type="ECO:0000313" key="5">
    <source>
        <dbReference type="Proteomes" id="UP000094056"/>
    </source>
</evidence>
<dbReference type="InterPro" id="IPR037359">
    <property type="entry name" value="NST/OST"/>
</dbReference>
<gene>
    <name evidence="4" type="ORF">SCARUB_04891</name>
</gene>
<dbReference type="SUPFAM" id="SSF52540">
    <property type="entry name" value="P-loop containing nucleoside triphosphate hydrolases"/>
    <property type="match status" value="1"/>
</dbReference>
<evidence type="ECO:0000313" key="4">
    <source>
        <dbReference type="EMBL" id="ODS30007.1"/>
    </source>
</evidence>
<keyword evidence="1 4" id="KW-0808">Transferase</keyword>
<feature type="domain" description="Sulfotransferase" evidence="3">
    <location>
        <begin position="18"/>
        <end position="208"/>
    </location>
</feature>
<proteinExistence type="predicted"/>
<evidence type="ECO:0000259" key="3">
    <source>
        <dbReference type="Pfam" id="PF00685"/>
    </source>
</evidence>
<dbReference type="InterPro" id="IPR027417">
    <property type="entry name" value="P-loop_NTPase"/>
</dbReference>
<organism evidence="4 5">
    <name type="scientific">Candidatus Scalindua rubra</name>
    <dbReference type="NCBI Taxonomy" id="1872076"/>
    <lineage>
        <taxon>Bacteria</taxon>
        <taxon>Pseudomonadati</taxon>
        <taxon>Planctomycetota</taxon>
        <taxon>Candidatus Brocadiia</taxon>
        <taxon>Candidatus Brocadiales</taxon>
        <taxon>Candidatus Scalinduaceae</taxon>
        <taxon>Candidatus Scalindua</taxon>
    </lineage>
</organism>
<dbReference type="EMBL" id="MAYW01000308">
    <property type="protein sequence ID" value="ODS30007.1"/>
    <property type="molecule type" value="Genomic_DNA"/>
</dbReference>
<evidence type="ECO:0000256" key="1">
    <source>
        <dbReference type="ARBA" id="ARBA00022679"/>
    </source>
</evidence>
<sequence>MPSVNIVSNLIKNSRVNLFVVGVNKSGTSWLYHLLKEHPQINMSDRKELYYFGQEYPDAIDEYHSHFDINHKYLYFGEATPIYYRDPEIADQIKEYNPSAKLIVIVRDPIDRFLSQFYFQKQIGKISEKTTVEQFLAGDTRVLLSDSHYENTMPSFSRLFDSDQLFVNSLEAAKSDPEAFWQNVIEFLEVESIPLPLPRDRSENPTGSKLFRRIYRATIQPVKRRNYALYEAMLKKRALRWTKLVLLKLTGLAKKEELSQEIKQKLINEFESTYEYLKSLNISGISPPGFKTDEYKE</sequence>
<dbReference type="PANTHER" id="PTHR10605:SF56">
    <property type="entry name" value="BIFUNCTIONAL HEPARAN SULFATE N-DEACETYLASE_N-SULFOTRANSFERASE"/>
    <property type="match status" value="1"/>
</dbReference>
<keyword evidence="2" id="KW-0325">Glycoprotein</keyword>
<comment type="caution">
    <text evidence="4">The sequence shown here is derived from an EMBL/GenBank/DDBJ whole genome shotgun (WGS) entry which is preliminary data.</text>
</comment>
<dbReference type="Pfam" id="PF00685">
    <property type="entry name" value="Sulfotransfer_1"/>
    <property type="match status" value="1"/>
</dbReference>
<dbReference type="AlphaFoldDB" id="A0A1E3X331"/>